<keyword evidence="5" id="KW-1185">Reference proteome</keyword>
<dbReference type="Pfam" id="PF13387">
    <property type="entry name" value="Lnb_N"/>
    <property type="match status" value="1"/>
</dbReference>
<dbReference type="InterPro" id="IPR057436">
    <property type="entry name" value="5TMH_Lnb"/>
</dbReference>
<dbReference type="eggNOG" id="ENOG502Z87C">
    <property type="taxonomic scope" value="Bacteria"/>
</dbReference>
<keyword evidence="1" id="KW-0472">Membrane</keyword>
<feature type="domain" description="Lnb-like transmembrane" evidence="3">
    <location>
        <begin position="268"/>
        <end position="357"/>
    </location>
</feature>
<organism evidence="4 5">
    <name type="scientific">Flavobacterium suncheonense GH29-5 = DSM 17707</name>
    <dbReference type="NCBI Taxonomy" id="1121899"/>
    <lineage>
        <taxon>Bacteria</taxon>
        <taxon>Pseudomonadati</taxon>
        <taxon>Bacteroidota</taxon>
        <taxon>Flavobacteriia</taxon>
        <taxon>Flavobacteriales</taxon>
        <taxon>Flavobacteriaceae</taxon>
        <taxon>Flavobacterium</taxon>
    </lineage>
</organism>
<keyword evidence="1" id="KW-0812">Transmembrane</keyword>
<dbReference type="EMBL" id="JRLW01000009">
    <property type="protein sequence ID" value="KGO89426.1"/>
    <property type="molecule type" value="Genomic_DNA"/>
</dbReference>
<protein>
    <submittedName>
        <fullName evidence="4">Uncharacterized protein</fullName>
    </submittedName>
</protein>
<dbReference type="Pfam" id="PF25221">
    <property type="entry name" value="5TMH_Lnb"/>
    <property type="match status" value="1"/>
</dbReference>
<evidence type="ECO:0000259" key="3">
    <source>
        <dbReference type="Pfam" id="PF25221"/>
    </source>
</evidence>
<keyword evidence="1" id="KW-1133">Transmembrane helix</keyword>
<proteinExistence type="predicted"/>
<dbReference type="STRING" id="1121899.GCA_000430025_00272"/>
<dbReference type="InterPro" id="IPR025178">
    <property type="entry name" value="Lnb_N"/>
</dbReference>
<reference evidence="4 5" key="1">
    <citation type="submission" date="2013-09" db="EMBL/GenBank/DDBJ databases">
        <authorList>
            <person name="Zeng Z."/>
            <person name="Chen C."/>
        </authorList>
    </citation>
    <scope>NUCLEOTIDE SEQUENCE [LARGE SCALE GENOMIC DNA]</scope>
    <source>
        <strain evidence="4 5">GH29-5</strain>
    </source>
</reference>
<feature type="transmembrane region" description="Helical" evidence="1">
    <location>
        <begin position="247"/>
        <end position="265"/>
    </location>
</feature>
<evidence type="ECO:0000256" key="1">
    <source>
        <dbReference type="SAM" id="Phobius"/>
    </source>
</evidence>
<name>A0A0A2MCR2_9FLAO</name>
<feature type="transmembrane region" description="Helical" evidence="1">
    <location>
        <begin position="325"/>
        <end position="343"/>
    </location>
</feature>
<dbReference type="OrthoDB" id="319167at2"/>
<evidence type="ECO:0000313" key="4">
    <source>
        <dbReference type="EMBL" id="KGO89426.1"/>
    </source>
</evidence>
<sequence>MKFLFQAFFSVFLFSNIHFSYGQIPLSGNAEISLLTCGTGDQLYSIYGHTALRINDPEKGIDIVYNYGTFDFSTPNFYGKFVKGDLQYFVSTSSFEEFNYSYVYDNREITEQVLNLTQPQKQMIFNELSEVLSSEKRFYTYKFIDRNCTTMVADLINSVLPEKISTKIPDTEKTYRTILYGYLKNNFYENLGINLMFGIKTDRKSDKLFLPVELQQGVSLSRNNNESLVKEEKTVYKKVENGSNKSLWNNYFSFVVLMLIPLLFSGKRIFQLIWLTLSGVLGIFFATVGLYSEHQEVLWNYNVLLMNPCFLVLAFLLLQKNTNGIKKMIIFCSLCLIGYTAFIAAKVQLVMMLPLILTNAVLFYQIWKKHSPKPEK</sequence>
<dbReference type="AlphaFoldDB" id="A0A0A2MCR2"/>
<gene>
    <name evidence="4" type="ORF">Q764_08625</name>
</gene>
<feature type="domain" description="Lnb N-terminal periplasmic" evidence="2">
    <location>
        <begin position="30"/>
        <end position="167"/>
    </location>
</feature>
<dbReference type="RefSeq" id="WP_026981296.1">
    <property type="nucleotide sequence ID" value="NZ_JRLW01000009.1"/>
</dbReference>
<accession>A0A0A2MCR2</accession>
<evidence type="ECO:0000259" key="2">
    <source>
        <dbReference type="Pfam" id="PF13387"/>
    </source>
</evidence>
<dbReference type="Proteomes" id="UP000030121">
    <property type="component" value="Unassembled WGS sequence"/>
</dbReference>
<evidence type="ECO:0000313" key="5">
    <source>
        <dbReference type="Proteomes" id="UP000030121"/>
    </source>
</evidence>
<feature type="transmembrane region" description="Helical" evidence="1">
    <location>
        <begin position="298"/>
        <end position="318"/>
    </location>
</feature>
<feature type="transmembrane region" description="Helical" evidence="1">
    <location>
        <begin position="272"/>
        <end position="292"/>
    </location>
</feature>
<comment type="caution">
    <text evidence="4">The sequence shown here is derived from an EMBL/GenBank/DDBJ whole genome shotgun (WGS) entry which is preliminary data.</text>
</comment>